<organism evidence="9 10">
    <name type="scientific">Paenibacillus apis</name>
    <dbReference type="NCBI Taxonomy" id="1792174"/>
    <lineage>
        <taxon>Bacteria</taxon>
        <taxon>Bacillati</taxon>
        <taxon>Bacillota</taxon>
        <taxon>Bacilli</taxon>
        <taxon>Bacillales</taxon>
        <taxon>Paenibacillaceae</taxon>
        <taxon>Paenibacillus</taxon>
    </lineage>
</organism>
<feature type="transmembrane region" description="Helical" evidence="8">
    <location>
        <begin position="7"/>
        <end position="24"/>
    </location>
</feature>
<dbReference type="GO" id="GO:0055085">
    <property type="term" value="P:transmembrane transport"/>
    <property type="evidence" value="ECO:0007669"/>
    <property type="project" value="TreeGrafter"/>
</dbReference>
<dbReference type="InterPro" id="IPR002549">
    <property type="entry name" value="AI-2E-like"/>
</dbReference>
<name>A0A919Y5D9_9BACL</name>
<comment type="subcellular location">
    <subcellularLocation>
        <location evidence="1">Cell membrane</location>
        <topology evidence="1">Multi-pass membrane protein</topology>
    </subcellularLocation>
</comment>
<feature type="transmembrane region" description="Helical" evidence="8">
    <location>
        <begin position="251"/>
        <end position="273"/>
    </location>
</feature>
<dbReference type="Pfam" id="PF01594">
    <property type="entry name" value="AI-2E_transport"/>
    <property type="match status" value="1"/>
</dbReference>
<evidence type="ECO:0000256" key="5">
    <source>
        <dbReference type="ARBA" id="ARBA00022692"/>
    </source>
</evidence>
<dbReference type="PANTHER" id="PTHR21716">
    <property type="entry name" value="TRANSMEMBRANE PROTEIN"/>
    <property type="match status" value="1"/>
</dbReference>
<evidence type="ECO:0000313" key="9">
    <source>
        <dbReference type="EMBL" id="GIO44689.1"/>
    </source>
</evidence>
<dbReference type="Proteomes" id="UP000678895">
    <property type="component" value="Unassembled WGS sequence"/>
</dbReference>
<gene>
    <name evidence="9" type="primary">yueF_2</name>
    <name evidence="9" type="ORF">J41TS4_44470</name>
</gene>
<feature type="transmembrane region" description="Helical" evidence="8">
    <location>
        <begin position="74"/>
        <end position="92"/>
    </location>
</feature>
<comment type="similarity">
    <text evidence="2">Belongs to the autoinducer-2 exporter (AI-2E) (TC 2.A.86) family.</text>
</comment>
<dbReference type="AlphaFoldDB" id="A0A919Y5D9"/>
<keyword evidence="4" id="KW-1003">Cell membrane</keyword>
<evidence type="ECO:0000256" key="1">
    <source>
        <dbReference type="ARBA" id="ARBA00004651"/>
    </source>
</evidence>
<keyword evidence="3" id="KW-0813">Transport</keyword>
<keyword evidence="7 8" id="KW-0472">Membrane</keyword>
<proteinExistence type="inferred from homology"/>
<evidence type="ECO:0000256" key="4">
    <source>
        <dbReference type="ARBA" id="ARBA00022475"/>
    </source>
</evidence>
<evidence type="ECO:0000256" key="8">
    <source>
        <dbReference type="SAM" id="Phobius"/>
    </source>
</evidence>
<evidence type="ECO:0000256" key="7">
    <source>
        <dbReference type="ARBA" id="ARBA00023136"/>
    </source>
</evidence>
<feature type="transmembrane region" description="Helical" evidence="8">
    <location>
        <begin position="30"/>
        <end position="54"/>
    </location>
</feature>
<feature type="transmembrane region" description="Helical" evidence="8">
    <location>
        <begin position="280"/>
        <end position="303"/>
    </location>
</feature>
<keyword evidence="10" id="KW-1185">Reference proteome</keyword>
<comment type="caution">
    <text evidence="9">The sequence shown here is derived from an EMBL/GenBank/DDBJ whole genome shotgun (WGS) entry which is preliminary data.</text>
</comment>
<dbReference type="EMBL" id="BORS01000021">
    <property type="protein sequence ID" value="GIO44689.1"/>
    <property type="molecule type" value="Genomic_DNA"/>
</dbReference>
<protein>
    <submittedName>
        <fullName evidence="9">UPF0118 membrane protein YueF</fullName>
    </submittedName>
</protein>
<evidence type="ECO:0000256" key="2">
    <source>
        <dbReference type="ARBA" id="ARBA00009773"/>
    </source>
</evidence>
<accession>A0A919Y5D9</accession>
<keyword evidence="6 8" id="KW-1133">Transmembrane helix</keyword>
<feature type="transmembrane region" description="Helical" evidence="8">
    <location>
        <begin position="221"/>
        <end position="245"/>
    </location>
</feature>
<dbReference type="GO" id="GO:0005886">
    <property type="term" value="C:plasma membrane"/>
    <property type="evidence" value="ECO:0007669"/>
    <property type="project" value="UniProtKB-SubCell"/>
</dbReference>
<sequence>MLIKNKSILFSLFVALLLLIIYLGSKVSFIFQPFLLLFQAVAIPLLLSMFLYYLLRPVVKYMEQHKIKRTPAILIIYVVFTIILLWFILSQWPKLTDQMVSLVNGFPDILADVKFQLSQLENNEWVASVFPSDNNIVATITEFLNKGFSSITNYVGKFFSFVSNFAIILFTTPILLFYMLKEGEKLGRKAVRATPVRFKRDMLSIITDIDKMLSGFIVGRVLVNLALGVLMYIGFLIIGLPYAFLLTAVAVIANFIPVIGAILSSVPIIIVGLTQSPATAVWALIIILAAQQVQDNLIAPYVFGKSMDIHPLTTIILVLGAGNISGIVGMIIIIPVYMILKIIVVRVFQIFFKRKWQRL</sequence>
<evidence type="ECO:0000313" key="10">
    <source>
        <dbReference type="Proteomes" id="UP000678895"/>
    </source>
</evidence>
<evidence type="ECO:0000256" key="3">
    <source>
        <dbReference type="ARBA" id="ARBA00022448"/>
    </source>
</evidence>
<feature type="transmembrane region" description="Helical" evidence="8">
    <location>
        <begin position="315"/>
        <end position="348"/>
    </location>
</feature>
<keyword evidence="5 8" id="KW-0812">Transmembrane</keyword>
<dbReference type="PANTHER" id="PTHR21716:SF53">
    <property type="entry name" value="PERMEASE PERM-RELATED"/>
    <property type="match status" value="1"/>
</dbReference>
<evidence type="ECO:0000256" key="6">
    <source>
        <dbReference type="ARBA" id="ARBA00022989"/>
    </source>
</evidence>
<feature type="transmembrane region" description="Helical" evidence="8">
    <location>
        <begin position="158"/>
        <end position="180"/>
    </location>
</feature>
<reference evidence="9" key="1">
    <citation type="submission" date="2021-03" db="EMBL/GenBank/DDBJ databases">
        <title>Antimicrobial resistance genes in bacteria isolated from Japanese honey, and their potential for conferring macrolide and lincosamide resistance in the American foulbrood pathogen Paenibacillus larvae.</title>
        <authorList>
            <person name="Okamoto M."/>
            <person name="Kumagai M."/>
            <person name="Kanamori H."/>
            <person name="Takamatsu D."/>
        </authorList>
    </citation>
    <scope>NUCLEOTIDE SEQUENCE</scope>
    <source>
        <strain evidence="9">J41TS4</strain>
    </source>
</reference>